<dbReference type="CDD" id="cd00093">
    <property type="entry name" value="HTH_XRE"/>
    <property type="match status" value="1"/>
</dbReference>
<dbReference type="Gene3D" id="1.10.260.40">
    <property type="entry name" value="lambda repressor-like DNA-binding domains"/>
    <property type="match status" value="1"/>
</dbReference>
<keyword evidence="3" id="KW-1133">Transmembrane helix</keyword>
<dbReference type="OrthoDB" id="9793277at2"/>
<keyword evidence="2" id="KW-0812">Transmembrane</keyword>
<evidence type="ECO:0000256" key="4">
    <source>
        <dbReference type="ARBA" id="ARBA00023136"/>
    </source>
</evidence>
<evidence type="ECO:0000313" key="7">
    <source>
        <dbReference type="Proteomes" id="UP000561326"/>
    </source>
</evidence>
<dbReference type="GO" id="GO:0012505">
    <property type="term" value="C:endomembrane system"/>
    <property type="evidence" value="ECO:0007669"/>
    <property type="project" value="UniProtKB-SubCell"/>
</dbReference>
<dbReference type="AlphaFoldDB" id="A0A848CIA0"/>
<comment type="subcellular location">
    <subcellularLocation>
        <location evidence="1">Endomembrane system</location>
        <topology evidence="1">Multi-pass membrane protein</topology>
    </subcellularLocation>
</comment>
<proteinExistence type="predicted"/>
<dbReference type="Pfam" id="PF01381">
    <property type="entry name" value="HTH_3"/>
    <property type="match status" value="1"/>
</dbReference>
<sequence length="225" mass="25493">MYANKKDQSIGLLLKALLKERSLSMRKLSALTGIDTATISRIANDKQQAKPEHLQQFAHHLGVPAYKLFKAAGFNFEMQPEQQHSDIHASVDTIQEILASSNLFDQQYTTERVQQELTKYEKYALTEEGKRIIMEEFQAKVDQVSGAGPFIDQLKLMHKLFCKNKMTLEERSIIGSALLYFVLSADIIPDYVFPFGYLDDAIAVQLVLNRLPQIKATAQQGDNQL</sequence>
<dbReference type="InterPro" id="IPR010982">
    <property type="entry name" value="Lambda_DNA-bd_dom_sf"/>
</dbReference>
<comment type="caution">
    <text evidence="6">The sequence shown here is derived from an EMBL/GenBank/DDBJ whole genome shotgun (WGS) entry which is preliminary data.</text>
</comment>
<gene>
    <name evidence="6" type="ORF">HF838_01760</name>
</gene>
<accession>A0A848CIA0</accession>
<dbReference type="RefSeq" id="WP_040303036.1">
    <property type="nucleotide sequence ID" value="NZ_CABKST010000181.1"/>
</dbReference>
<dbReference type="GO" id="GO:0003677">
    <property type="term" value="F:DNA binding"/>
    <property type="evidence" value="ECO:0007669"/>
    <property type="project" value="InterPro"/>
</dbReference>
<protein>
    <submittedName>
        <fullName evidence="6">Helix-turn-helix domain-containing protein</fullName>
    </submittedName>
</protein>
<organism evidence="6 7">
    <name type="scientific">Aneurinibacillus aneurinilyticus</name>
    <name type="common">Bacillus aneurinolyticus</name>
    <dbReference type="NCBI Taxonomy" id="1391"/>
    <lineage>
        <taxon>Bacteria</taxon>
        <taxon>Bacillati</taxon>
        <taxon>Bacillota</taxon>
        <taxon>Bacilli</taxon>
        <taxon>Bacillales</taxon>
        <taxon>Paenibacillaceae</taxon>
        <taxon>Aneurinibacillus group</taxon>
        <taxon>Aneurinibacillus</taxon>
    </lineage>
</organism>
<dbReference type="InterPro" id="IPR001387">
    <property type="entry name" value="Cro/C1-type_HTH"/>
</dbReference>
<name>A0A848CIA0_ANEAE</name>
<feature type="domain" description="HTH cro/C1-type" evidence="5">
    <location>
        <begin position="14"/>
        <end position="68"/>
    </location>
</feature>
<dbReference type="GeneID" id="92839963"/>
<dbReference type="Proteomes" id="UP000561326">
    <property type="component" value="Unassembled WGS sequence"/>
</dbReference>
<reference evidence="6 7" key="1">
    <citation type="submission" date="2020-04" db="EMBL/GenBank/DDBJ databases">
        <authorList>
            <person name="Hitch T.C.A."/>
            <person name="Wylensek D."/>
            <person name="Clavel T."/>
        </authorList>
    </citation>
    <scope>NUCLEOTIDE SEQUENCE [LARGE SCALE GENOMIC DNA]</scope>
    <source>
        <strain evidence="6 7">WB01_D5_05</strain>
    </source>
</reference>
<dbReference type="InterPro" id="IPR010652">
    <property type="entry name" value="DUF1232"/>
</dbReference>
<evidence type="ECO:0000256" key="3">
    <source>
        <dbReference type="ARBA" id="ARBA00022989"/>
    </source>
</evidence>
<dbReference type="SMART" id="SM00530">
    <property type="entry name" value="HTH_XRE"/>
    <property type="match status" value="1"/>
</dbReference>
<evidence type="ECO:0000313" key="6">
    <source>
        <dbReference type="EMBL" id="NME96974.1"/>
    </source>
</evidence>
<keyword evidence="4" id="KW-0472">Membrane</keyword>
<dbReference type="Pfam" id="PF06803">
    <property type="entry name" value="DUF1232"/>
    <property type="match status" value="1"/>
</dbReference>
<evidence type="ECO:0000259" key="5">
    <source>
        <dbReference type="PROSITE" id="PS50943"/>
    </source>
</evidence>
<evidence type="ECO:0000256" key="2">
    <source>
        <dbReference type="ARBA" id="ARBA00022692"/>
    </source>
</evidence>
<dbReference type="SUPFAM" id="SSF47413">
    <property type="entry name" value="lambda repressor-like DNA-binding domains"/>
    <property type="match status" value="1"/>
</dbReference>
<evidence type="ECO:0000256" key="1">
    <source>
        <dbReference type="ARBA" id="ARBA00004127"/>
    </source>
</evidence>
<dbReference type="EMBL" id="JABAGO010000001">
    <property type="protein sequence ID" value="NME96974.1"/>
    <property type="molecule type" value="Genomic_DNA"/>
</dbReference>
<dbReference type="PROSITE" id="PS50943">
    <property type="entry name" value="HTH_CROC1"/>
    <property type="match status" value="1"/>
</dbReference>